<accession>A0A8H7PFY5</accession>
<feature type="chain" id="PRO_5034201213" evidence="1">
    <location>
        <begin position="20"/>
        <end position="357"/>
    </location>
</feature>
<evidence type="ECO:0000313" key="2">
    <source>
        <dbReference type="EMBL" id="KAG2173237.1"/>
    </source>
</evidence>
<name>A0A8H7PFY5_MORIS</name>
<dbReference type="EMBL" id="JAEPQZ010000015">
    <property type="protein sequence ID" value="KAG2173237.1"/>
    <property type="molecule type" value="Genomic_DNA"/>
</dbReference>
<reference evidence="2" key="1">
    <citation type="submission" date="2020-12" db="EMBL/GenBank/DDBJ databases">
        <title>Metabolic potential, ecology and presence of endohyphal bacteria is reflected in genomic diversity of Mucoromycotina.</title>
        <authorList>
            <person name="Muszewska A."/>
            <person name="Okrasinska A."/>
            <person name="Steczkiewicz K."/>
            <person name="Drgas O."/>
            <person name="Orlowska M."/>
            <person name="Perlinska-Lenart U."/>
            <person name="Aleksandrzak-Piekarczyk T."/>
            <person name="Szatraj K."/>
            <person name="Zielenkiewicz U."/>
            <person name="Pilsyk S."/>
            <person name="Malc E."/>
            <person name="Mieczkowski P."/>
            <person name="Kruszewska J.S."/>
            <person name="Biernat P."/>
            <person name="Pawlowska J."/>
        </authorList>
    </citation>
    <scope>NUCLEOTIDE SEQUENCE</scope>
    <source>
        <strain evidence="2">WA0000067209</strain>
    </source>
</reference>
<dbReference type="Gene3D" id="1.10.1740.240">
    <property type="match status" value="1"/>
</dbReference>
<dbReference type="InterPro" id="IPR002196">
    <property type="entry name" value="Glyco_hydro_24"/>
</dbReference>
<dbReference type="GO" id="GO:0003796">
    <property type="term" value="F:lysozyme activity"/>
    <property type="evidence" value="ECO:0007669"/>
    <property type="project" value="InterPro"/>
</dbReference>
<feature type="signal peptide" evidence="1">
    <location>
        <begin position="1"/>
        <end position="19"/>
    </location>
</feature>
<dbReference type="Pfam" id="PF00959">
    <property type="entry name" value="Phage_lysozyme"/>
    <property type="match status" value="1"/>
</dbReference>
<organism evidence="2 3">
    <name type="scientific">Mortierella isabellina</name>
    <name type="common">Filamentous fungus</name>
    <name type="synonym">Umbelopsis isabellina</name>
    <dbReference type="NCBI Taxonomy" id="91625"/>
    <lineage>
        <taxon>Eukaryota</taxon>
        <taxon>Fungi</taxon>
        <taxon>Fungi incertae sedis</taxon>
        <taxon>Mucoromycota</taxon>
        <taxon>Mucoromycotina</taxon>
        <taxon>Umbelopsidomycetes</taxon>
        <taxon>Umbelopsidales</taxon>
        <taxon>Umbelopsidaceae</taxon>
        <taxon>Umbelopsis</taxon>
    </lineage>
</organism>
<dbReference type="Proteomes" id="UP000654370">
    <property type="component" value="Unassembled WGS sequence"/>
</dbReference>
<dbReference type="GO" id="GO:0016998">
    <property type="term" value="P:cell wall macromolecule catabolic process"/>
    <property type="evidence" value="ECO:0007669"/>
    <property type="project" value="InterPro"/>
</dbReference>
<sequence>MIISKTVPILLLAVTSVLGYGYRIDNIEHNNVAAETLPSDVMAEIDALIDKLLSTNSTEATTTEADDTKDTSDTSEYAYAKEDNPFGNIKIDSHINISQDDKWCPHGVGNYCGEYIGKSASELWHCSVYSGKAHWSRQEVCSKGCKAQPAEYDDHCEAESDCPHGDGMYCGKTLNKNLHHLYRCTSGVLKDMGYCPNGCKQTANGVSDYCHYASGNVTGFTINALTLQKLKTHIGYNPNMNQKSDYKWQIGYGHLCEPYSVCQDIQVPVNETIASSLLSDDLKDISSCVCDAIRGKSLTDNQYGALVDYTYSKSSCDNIKSESFDSNQEPSEIFGDDAWGQELTSLWKQSSDNVAPC</sequence>
<proteinExistence type="predicted"/>
<keyword evidence="3" id="KW-1185">Reference proteome</keyword>
<evidence type="ECO:0000256" key="1">
    <source>
        <dbReference type="SAM" id="SignalP"/>
    </source>
</evidence>
<evidence type="ECO:0000313" key="3">
    <source>
        <dbReference type="Proteomes" id="UP000654370"/>
    </source>
</evidence>
<protein>
    <submittedName>
        <fullName evidence="2">Uncharacterized protein</fullName>
    </submittedName>
</protein>
<dbReference type="OrthoDB" id="5358886at2759"/>
<keyword evidence="1" id="KW-0732">Signal</keyword>
<comment type="caution">
    <text evidence="2">The sequence shown here is derived from an EMBL/GenBank/DDBJ whole genome shotgun (WGS) entry which is preliminary data.</text>
</comment>
<dbReference type="SUPFAM" id="SSF53955">
    <property type="entry name" value="Lysozyme-like"/>
    <property type="match status" value="1"/>
</dbReference>
<dbReference type="GO" id="GO:0009253">
    <property type="term" value="P:peptidoglycan catabolic process"/>
    <property type="evidence" value="ECO:0007669"/>
    <property type="project" value="InterPro"/>
</dbReference>
<dbReference type="AlphaFoldDB" id="A0A8H7PFY5"/>
<dbReference type="InterPro" id="IPR023346">
    <property type="entry name" value="Lysozyme-like_dom_sf"/>
</dbReference>
<gene>
    <name evidence="2" type="ORF">INT43_004611</name>
</gene>